<organism evidence="1">
    <name type="scientific">gut metagenome</name>
    <dbReference type="NCBI Taxonomy" id="749906"/>
    <lineage>
        <taxon>unclassified sequences</taxon>
        <taxon>metagenomes</taxon>
        <taxon>organismal metagenomes</taxon>
    </lineage>
</organism>
<dbReference type="AlphaFoldDB" id="J9GKG9"/>
<accession>J9GKG9</accession>
<protein>
    <submittedName>
        <fullName evidence="1">Uncharacterized protein</fullName>
    </submittedName>
</protein>
<proteinExistence type="predicted"/>
<dbReference type="EMBL" id="AMCI01003501">
    <property type="protein sequence ID" value="EJX00160.1"/>
    <property type="molecule type" value="Genomic_DNA"/>
</dbReference>
<gene>
    <name evidence="1" type="ORF">EVA_11726</name>
</gene>
<comment type="caution">
    <text evidence="1">The sequence shown here is derived from an EMBL/GenBank/DDBJ whole genome shotgun (WGS) entry which is preliminary data.</text>
</comment>
<name>J9GKG9_9ZZZZ</name>
<evidence type="ECO:0000313" key="1">
    <source>
        <dbReference type="EMBL" id="EJX00160.1"/>
    </source>
</evidence>
<sequence length="263" mass="28082">MVLGLLPERLQPVSKNAVDVIAGAAFGNRLFHIVDVVGHSHGVGFRGRDPVVLPVEVGRLHLFLVAVGAVGDDFPDGILQALQLPDHVAQVLLVAVASAAHVVQHDACVSAHLHPPAAEGDDTGNAGGNPVDVDGHVALAAADGVEDGNARIDFPSHGIDVYLDMGIHRFQVVELVHELPARNAALIPFVAHLPVQQDAYSIVVQYRFEYVHFAIFYVLAGFPGAKLQRVCKPGKKVCNLSAQVGRHYPVFPHSPRNSLILNP</sequence>
<reference evidence="1" key="1">
    <citation type="journal article" date="2012" name="PLoS ONE">
        <title>Gene sets for utilization of primary and secondary nutrition supplies in the distal gut of endangered iberian lynx.</title>
        <authorList>
            <person name="Alcaide M."/>
            <person name="Messina E."/>
            <person name="Richter M."/>
            <person name="Bargiela R."/>
            <person name="Peplies J."/>
            <person name="Huws S.A."/>
            <person name="Newbold C.J."/>
            <person name="Golyshin P.N."/>
            <person name="Simon M.A."/>
            <person name="Lopez G."/>
            <person name="Yakimov M.M."/>
            <person name="Ferrer M."/>
        </authorList>
    </citation>
    <scope>NUCLEOTIDE SEQUENCE</scope>
</reference>